<keyword evidence="15" id="KW-0472">Membrane</keyword>
<gene>
    <name evidence="20" type="ORF">HK100_012208</name>
</gene>
<protein>
    <recommendedName>
        <fullName evidence="4">3-hydroxyisobutyryl-CoA hydrolase</fullName>
        <ecNumber evidence="4">3.1.2.4</ecNumber>
    </recommendedName>
    <alternativeName>
        <fullName evidence="16">3-hydroxyisobutyryl-coenzyme A hydrolase</fullName>
    </alternativeName>
</protein>
<dbReference type="GO" id="GO:0005739">
    <property type="term" value="C:mitochondrion"/>
    <property type="evidence" value="ECO:0007669"/>
    <property type="project" value="UniProtKB-SubCell"/>
</dbReference>
<comment type="catalytic activity">
    <reaction evidence="1">
        <text>3-hydroxy-2-methylpropanoyl-CoA + H2O = 3-hydroxy-2-methylpropanoate + CoA + H(+)</text>
        <dbReference type="Rhea" id="RHEA:20888"/>
        <dbReference type="ChEBI" id="CHEBI:11805"/>
        <dbReference type="ChEBI" id="CHEBI:15377"/>
        <dbReference type="ChEBI" id="CHEBI:15378"/>
        <dbReference type="ChEBI" id="CHEBI:57287"/>
        <dbReference type="ChEBI" id="CHEBI:57340"/>
        <dbReference type="EC" id="3.1.2.4"/>
    </reaction>
</comment>
<dbReference type="Gene3D" id="2.60.120.10">
    <property type="entry name" value="Jelly Rolls"/>
    <property type="match status" value="1"/>
</dbReference>
<keyword evidence="14" id="KW-0496">Mitochondrion</keyword>
<evidence type="ECO:0000256" key="4">
    <source>
        <dbReference type="ARBA" id="ARBA00011915"/>
    </source>
</evidence>
<organism evidence="20 21">
    <name type="scientific">Physocladia obscura</name>
    <dbReference type="NCBI Taxonomy" id="109957"/>
    <lineage>
        <taxon>Eukaryota</taxon>
        <taxon>Fungi</taxon>
        <taxon>Fungi incertae sedis</taxon>
        <taxon>Chytridiomycota</taxon>
        <taxon>Chytridiomycota incertae sedis</taxon>
        <taxon>Chytridiomycetes</taxon>
        <taxon>Chytridiales</taxon>
        <taxon>Chytriomycetaceae</taxon>
        <taxon>Physocladia</taxon>
    </lineage>
</organism>
<evidence type="ECO:0000256" key="10">
    <source>
        <dbReference type="ARBA" id="ARBA00022840"/>
    </source>
</evidence>
<dbReference type="EMBL" id="JADGJH010000085">
    <property type="protein sequence ID" value="KAJ3138812.1"/>
    <property type="molecule type" value="Genomic_DNA"/>
</dbReference>
<comment type="caution">
    <text evidence="20">The sequence shown here is derived from an EMBL/GenBank/DDBJ whole genome shotgun (WGS) entry which is preliminary data.</text>
</comment>
<dbReference type="InterPro" id="IPR005821">
    <property type="entry name" value="Ion_trans_dom"/>
</dbReference>
<dbReference type="GO" id="GO:0030553">
    <property type="term" value="F:cGMP binding"/>
    <property type="evidence" value="ECO:0007669"/>
    <property type="project" value="UniProtKB-KW"/>
</dbReference>
<dbReference type="InterPro" id="IPR018490">
    <property type="entry name" value="cNMP-bd_dom_sf"/>
</dbReference>
<feature type="region of interest" description="Disordered" evidence="18">
    <location>
        <begin position="346"/>
        <end position="455"/>
    </location>
</feature>
<dbReference type="EC" id="3.1.2.4" evidence="4"/>
<dbReference type="InterPro" id="IPR008271">
    <property type="entry name" value="Ser/Thr_kinase_AS"/>
</dbReference>
<dbReference type="Pfam" id="PF00520">
    <property type="entry name" value="Ion_trans"/>
    <property type="match status" value="1"/>
</dbReference>
<feature type="region of interest" description="Disordered" evidence="18">
    <location>
        <begin position="219"/>
        <end position="312"/>
    </location>
</feature>
<evidence type="ECO:0000256" key="15">
    <source>
        <dbReference type="ARBA" id="ARBA00023136"/>
    </source>
</evidence>
<proteinExistence type="predicted"/>
<keyword evidence="21" id="KW-1185">Reference proteome</keyword>
<dbReference type="Gene3D" id="1.10.287.70">
    <property type="match status" value="1"/>
</dbReference>
<evidence type="ECO:0000256" key="6">
    <source>
        <dbReference type="ARBA" id="ARBA00022535"/>
    </source>
</evidence>
<evidence type="ECO:0000256" key="1">
    <source>
        <dbReference type="ARBA" id="ARBA00001709"/>
    </source>
</evidence>
<dbReference type="GO" id="GO:0005216">
    <property type="term" value="F:monoatomic ion channel activity"/>
    <property type="evidence" value="ECO:0007669"/>
    <property type="project" value="InterPro"/>
</dbReference>
<dbReference type="PANTHER" id="PTHR43176:SF3">
    <property type="entry name" value="3-HYDROXYISOBUTYRYL-COA HYDROLASE, MITOCHONDRIAL"/>
    <property type="match status" value="1"/>
</dbReference>
<feature type="region of interest" description="Disordered" evidence="18">
    <location>
        <begin position="664"/>
        <end position="698"/>
    </location>
</feature>
<dbReference type="CDD" id="cd06558">
    <property type="entry name" value="crotonase-like"/>
    <property type="match status" value="1"/>
</dbReference>
<dbReference type="InterPro" id="IPR018376">
    <property type="entry name" value="Enoyl-CoA_hyd/isom_CS"/>
</dbReference>
<evidence type="ECO:0000259" key="19">
    <source>
        <dbReference type="PROSITE" id="PS50011"/>
    </source>
</evidence>
<feature type="compositionally biased region" description="Basic and acidic residues" evidence="18">
    <location>
        <begin position="510"/>
        <end position="526"/>
    </location>
</feature>
<sequence>MPLSTGTVKASEIQVLSQTTAAVAKSAFSSPNSTPATTIASIENERDSLPISNLLMSNGPPFNVSVKSNYSAKLSIADSISDASSKRHIPLDGQPCTVVDTESIPNLETSNSFHILDSINNVNNSMQPEAILSEDPLTKSNTLLSLNPRTGLKVMITSPSAENILNGNNTTTENTDPSILFDQTIKIKRDEMRKTTFAGIVSSSKLNNLRYATAAAAAKSAQKYETTGDENAEDDISRTTNGGLKSAKINKKKPGRSKKEELESGNSGDTEEYESPALIQSKVSRRKSKRLLESELSPSSSSSPEAATKTADVRIITAKREIDCAGEKKKEGESTSEANLLDKKALVHSPHSSLSNLSTSTENEQETGPSHAFSEASKNNNQDIGGSGGGDNALHHTDGFFMFRKSPLSRPKSAPTRSGSKRTPILAEPSLSTVSSSQSISNLHQRQQPQQHVQHNHVPKANLINRIFHFDDETSNSSVNDSSESNHHTAVDDHRWFHGIFHHQVSSESPNHDHQLHPQHQQREDGEHPLWHRIAKRQENLFAKYFHSRGNGAVDDDVESASTTDAESPSSQISPKLSSPRSYSALREDITPTLSLSSHTESPTSAADASHHPTSKHQTTKPAQVATIVTSDTNSEEHELESPLHSVTAAAIRSNNILKSLAIGKKPRAASAGSTSKRSKNQTSSAPPLSPLEKGFGSATDDAASTYNYGQENHSIFKNLMIQKGEKSPHSPVSPIESDLGFPVAAAGKLSVTAHSRKQSKASVSRQNSDVSLFEKYGKVDEFLGKGANATVRLAHKQDNIDHHEVYYAIKKHEWCVVMEYMSGGDLYARLQDGIEDSDELNCYFKQLLSGMAYVHSMGVAHRDLKPENLILDADCRTLKIADFGVAEVFKTVFEESSRKTKGVCGSEPYIAPEEWIEDAEFYATKVDVWACVPWHVARETDLHYTEFLKRRNSEYNTGYIPFDRLVDGSRHLLYHILEPDPARRWTIQNILDDPWLTGLEHCGTPDLPSYEASSMSQQEITFTASDSDFFPKPRSVIVVPEIKDGNTNLPIEGTTFHKIERPPHSLYEKIVYTLDILIPPDEPNDMEVPAGHFLQKVIIGKKWNWRISKDKDAYLPEYLVEHKQLETTYTVLTELKTFLPLFDSNSKFLKRWDALALVLLLFTATCTPYEVAFLTADGAPAIDILFLINQFVNVVFLIDMFIQMRTPFRDAETGQFVNDQTAIALKYLKSWFSVDLLSTIPWELLSFMKTNGDLSSLRLIRLVRLVRLLKLLRVLRASRKLRQWQLAIVNIFIIHWLACGYRLASQQQVPTEPVGWTDRYTAFQGVAVDNGELYIAALWWSSGIISLVGPSFTPMDPSTLRELGYAFFANFIAFMNALYFIATLSDVLSISSRNKRSYDLLVDNYLEMFEKLKLDVKLKIKVHNYLSEHFAMQAQSEYSNMLKKLPPQLHGFITMEIFIDFLSQIPFLEIFIDREPFMMQELCRNVEIKSFPPNNHLFSEGYDGIYYVERGVVAIDGIVYTTGQVFGRSVLRENNKQTECRALTAVTVHILSKVHLLEILSKHPKIRYYAKRWTAWAVLRKYLRAYSNLYYVASRRGAMVQPPLLSKRPYLKDGEYDDIDYAVMEHLAEVGEVVAQRLQHMQMLLLNRPKALNALNHNMVNLLLPKLKTFENSDVTKTILLAKVEESRAFCAGGDVKGVIANSRNPDDVATAVKFMQNEYELNHYIGTINKPFIALMNGIAMGGGIGLSVHAPFRIATENTVFAMPETSIGLFPDVGGSFFLPRLDGELGTYLGLTGARLMGQEVWMAGIATHFVPSDRLPQLLERLSALDSSDLTVVDAAIDEFVVEPPSVQEWSNWSLGGGTADVINRCFSGDTIESIIVALEKENSAWAQKTLETLKKMSPLSLKLTLEQLRRGRKEDFATCFRMEYRMVQECLVVLDSSIQQTNDFFEGVTAKIVEKRQPVWSVAWDDISKLSKNDIITQFFTKRKVLPDSLSKIELQIQLVNNLTYYEYPHRTLSGLPTDRDVKRELVNAKGSKQSVLESLSKKWGTYAYDLVGTDWSNLPKEAFLTKGSGRPKIGLAEKVQSILARL</sequence>
<keyword evidence="9" id="KW-0378">Hydrolase</keyword>
<dbReference type="InterPro" id="IPR032259">
    <property type="entry name" value="HIBYL-CoA-H"/>
</dbReference>
<dbReference type="Proteomes" id="UP001211907">
    <property type="component" value="Unassembled WGS sequence"/>
</dbReference>
<dbReference type="CDD" id="cd00038">
    <property type="entry name" value="CAP_ED"/>
    <property type="match status" value="1"/>
</dbReference>
<dbReference type="Pfam" id="PF00069">
    <property type="entry name" value="Pkinase"/>
    <property type="match status" value="1"/>
</dbReference>
<evidence type="ECO:0000256" key="9">
    <source>
        <dbReference type="ARBA" id="ARBA00022801"/>
    </source>
</evidence>
<evidence type="ECO:0000256" key="12">
    <source>
        <dbReference type="ARBA" id="ARBA00022992"/>
    </source>
</evidence>
<feature type="compositionally biased region" description="Polar residues" evidence="18">
    <location>
        <begin position="672"/>
        <end position="687"/>
    </location>
</feature>
<evidence type="ECO:0000256" key="14">
    <source>
        <dbReference type="ARBA" id="ARBA00023128"/>
    </source>
</evidence>
<feature type="region of interest" description="Disordered" evidence="18">
    <location>
        <begin position="506"/>
        <end position="526"/>
    </location>
</feature>
<feature type="domain" description="Protein kinase" evidence="19">
    <location>
        <begin position="739"/>
        <end position="997"/>
    </location>
</feature>
<dbReference type="InterPro" id="IPR011009">
    <property type="entry name" value="Kinase-like_dom_sf"/>
</dbReference>
<dbReference type="SUPFAM" id="SSF81324">
    <property type="entry name" value="Voltage-gated potassium channels"/>
    <property type="match status" value="1"/>
</dbReference>
<dbReference type="PROSITE" id="PS50011">
    <property type="entry name" value="PROTEIN_KINASE_DOM"/>
    <property type="match status" value="1"/>
</dbReference>
<comment type="subcellular location">
    <subcellularLocation>
        <location evidence="2">Membrane</location>
        <topology evidence="2">Multi-pass membrane protein</topology>
    </subcellularLocation>
    <subcellularLocation>
        <location evidence="3">Mitochondrion</location>
    </subcellularLocation>
</comment>
<dbReference type="Pfam" id="PF16113">
    <property type="entry name" value="ECH_2"/>
    <property type="match status" value="1"/>
</dbReference>
<keyword evidence="11" id="KW-1133">Transmembrane helix</keyword>
<feature type="region of interest" description="Disordered" evidence="18">
    <location>
        <begin position="553"/>
        <end position="624"/>
    </location>
</feature>
<dbReference type="GO" id="GO:0004672">
    <property type="term" value="F:protein kinase activity"/>
    <property type="evidence" value="ECO:0007669"/>
    <property type="project" value="InterPro"/>
</dbReference>
<dbReference type="SMART" id="SM00220">
    <property type="entry name" value="S_TKc"/>
    <property type="match status" value="1"/>
</dbReference>
<dbReference type="SUPFAM" id="SSF51206">
    <property type="entry name" value="cAMP-binding domain-like"/>
    <property type="match status" value="1"/>
</dbReference>
<evidence type="ECO:0000256" key="7">
    <source>
        <dbReference type="ARBA" id="ARBA00022692"/>
    </source>
</evidence>
<dbReference type="SUPFAM" id="SSF52096">
    <property type="entry name" value="ClpP/crotonase"/>
    <property type="match status" value="1"/>
</dbReference>
<feature type="compositionally biased region" description="Low complexity" evidence="18">
    <location>
        <begin position="294"/>
        <end position="305"/>
    </location>
</feature>
<dbReference type="InterPro" id="IPR017441">
    <property type="entry name" value="Protein_kinase_ATP_BS"/>
</dbReference>
<dbReference type="FunFam" id="3.90.226.10:FF:000026">
    <property type="entry name" value="3-hydroxyisobutyryl-CoA hydrolase, mitochondrial"/>
    <property type="match status" value="1"/>
</dbReference>
<dbReference type="GO" id="GO:0006574">
    <property type="term" value="P:L-valine catabolic process"/>
    <property type="evidence" value="ECO:0007669"/>
    <property type="project" value="TreeGrafter"/>
</dbReference>
<evidence type="ECO:0000256" key="3">
    <source>
        <dbReference type="ARBA" id="ARBA00004173"/>
    </source>
</evidence>
<evidence type="ECO:0000256" key="18">
    <source>
        <dbReference type="SAM" id="MobiDB-lite"/>
    </source>
</evidence>
<dbReference type="GO" id="GO:0016020">
    <property type="term" value="C:membrane"/>
    <property type="evidence" value="ECO:0007669"/>
    <property type="project" value="UniProtKB-SubCell"/>
</dbReference>
<keyword evidence="13" id="KW-0406">Ion transport</keyword>
<keyword evidence="8 17" id="KW-0547">Nucleotide-binding</keyword>
<evidence type="ECO:0000256" key="2">
    <source>
        <dbReference type="ARBA" id="ARBA00004141"/>
    </source>
</evidence>
<dbReference type="Gene3D" id="3.90.226.10">
    <property type="entry name" value="2-enoyl-CoA Hydratase, Chain A, domain 1"/>
    <property type="match status" value="1"/>
</dbReference>
<dbReference type="InterPro" id="IPR014710">
    <property type="entry name" value="RmlC-like_jellyroll"/>
</dbReference>
<feature type="binding site" evidence="17">
    <location>
        <position position="812"/>
    </location>
    <ligand>
        <name>ATP</name>
        <dbReference type="ChEBI" id="CHEBI:30616"/>
    </ligand>
</feature>
<keyword evidence="5" id="KW-0813">Transport</keyword>
<dbReference type="GO" id="GO:0005524">
    <property type="term" value="F:ATP binding"/>
    <property type="evidence" value="ECO:0007669"/>
    <property type="project" value="UniProtKB-UniRule"/>
</dbReference>
<evidence type="ECO:0000256" key="17">
    <source>
        <dbReference type="PROSITE-ProRule" id="PRU10141"/>
    </source>
</evidence>
<dbReference type="GO" id="GO:0003860">
    <property type="term" value="F:3-hydroxyisobutyryl-CoA hydrolase activity"/>
    <property type="evidence" value="ECO:0007669"/>
    <property type="project" value="UniProtKB-EC"/>
</dbReference>
<dbReference type="SUPFAM" id="SSF56112">
    <property type="entry name" value="Protein kinase-like (PK-like)"/>
    <property type="match status" value="1"/>
</dbReference>
<dbReference type="PROSITE" id="PS00107">
    <property type="entry name" value="PROTEIN_KINASE_ATP"/>
    <property type="match status" value="1"/>
</dbReference>
<dbReference type="InterPro" id="IPR029045">
    <property type="entry name" value="ClpP/crotonase-like_dom_sf"/>
</dbReference>
<dbReference type="PROSITE" id="PS00108">
    <property type="entry name" value="PROTEIN_KINASE_ST"/>
    <property type="match status" value="1"/>
</dbReference>
<accession>A0AAD5XGR2</accession>
<dbReference type="InterPro" id="IPR000595">
    <property type="entry name" value="cNMP-bd_dom"/>
</dbReference>
<evidence type="ECO:0000313" key="20">
    <source>
        <dbReference type="EMBL" id="KAJ3138812.1"/>
    </source>
</evidence>
<dbReference type="PROSITE" id="PS00166">
    <property type="entry name" value="ENOYL_COA_HYDRATASE"/>
    <property type="match status" value="1"/>
</dbReference>
<evidence type="ECO:0000256" key="13">
    <source>
        <dbReference type="ARBA" id="ARBA00023065"/>
    </source>
</evidence>
<evidence type="ECO:0000256" key="5">
    <source>
        <dbReference type="ARBA" id="ARBA00022448"/>
    </source>
</evidence>
<dbReference type="InterPro" id="IPR045004">
    <property type="entry name" value="ECH_dom"/>
</dbReference>
<dbReference type="NCBIfam" id="NF004127">
    <property type="entry name" value="PRK05617.1"/>
    <property type="match status" value="1"/>
</dbReference>
<keyword evidence="12" id="KW-0142">cGMP-binding</keyword>
<evidence type="ECO:0000256" key="11">
    <source>
        <dbReference type="ARBA" id="ARBA00022989"/>
    </source>
</evidence>
<evidence type="ECO:0000256" key="16">
    <source>
        <dbReference type="ARBA" id="ARBA00031181"/>
    </source>
</evidence>
<keyword evidence="7" id="KW-0812">Transmembrane</keyword>
<name>A0AAD5XGR2_9FUNG</name>
<keyword evidence="6" id="KW-0140">cGMP</keyword>
<evidence type="ECO:0000256" key="8">
    <source>
        <dbReference type="ARBA" id="ARBA00022741"/>
    </source>
</evidence>
<reference evidence="20" key="1">
    <citation type="submission" date="2020-05" db="EMBL/GenBank/DDBJ databases">
        <title>Phylogenomic resolution of chytrid fungi.</title>
        <authorList>
            <person name="Stajich J.E."/>
            <person name="Amses K."/>
            <person name="Simmons R."/>
            <person name="Seto K."/>
            <person name="Myers J."/>
            <person name="Bonds A."/>
            <person name="Quandt C.A."/>
            <person name="Barry K."/>
            <person name="Liu P."/>
            <person name="Grigoriev I."/>
            <person name="Longcore J.E."/>
            <person name="James T.Y."/>
        </authorList>
    </citation>
    <scope>NUCLEOTIDE SEQUENCE</scope>
    <source>
        <strain evidence="20">JEL0513</strain>
    </source>
</reference>
<feature type="compositionally biased region" description="Polar residues" evidence="18">
    <location>
        <begin position="592"/>
        <end position="607"/>
    </location>
</feature>
<dbReference type="InterPro" id="IPR000719">
    <property type="entry name" value="Prot_kinase_dom"/>
</dbReference>
<evidence type="ECO:0000313" key="21">
    <source>
        <dbReference type="Proteomes" id="UP001211907"/>
    </source>
</evidence>
<feature type="compositionally biased region" description="Low complexity" evidence="18">
    <location>
        <begin position="568"/>
        <end position="582"/>
    </location>
</feature>
<dbReference type="Gene3D" id="1.10.510.10">
    <property type="entry name" value="Transferase(Phosphotransferase) domain 1"/>
    <property type="match status" value="1"/>
</dbReference>
<feature type="compositionally biased region" description="Low complexity" evidence="18">
    <location>
        <begin position="352"/>
        <end position="362"/>
    </location>
</feature>
<keyword evidence="10 17" id="KW-0067">ATP-binding</keyword>
<feature type="compositionally biased region" description="Low complexity" evidence="18">
    <location>
        <begin position="430"/>
        <end position="453"/>
    </location>
</feature>
<dbReference type="PANTHER" id="PTHR43176">
    <property type="entry name" value="3-HYDROXYISOBUTYRYL-COA HYDROLASE-RELATED"/>
    <property type="match status" value="1"/>
</dbReference>